<accession>A0ACB7ZYJ0</accession>
<reference evidence="1" key="1">
    <citation type="journal article" date="2021" name="New Phytol.">
        <title>Evolutionary innovations through gain and loss of genes in the ectomycorrhizal Boletales.</title>
        <authorList>
            <person name="Wu G."/>
            <person name="Miyauchi S."/>
            <person name="Morin E."/>
            <person name="Kuo A."/>
            <person name="Drula E."/>
            <person name="Varga T."/>
            <person name="Kohler A."/>
            <person name="Feng B."/>
            <person name="Cao Y."/>
            <person name="Lipzen A."/>
            <person name="Daum C."/>
            <person name="Hundley H."/>
            <person name="Pangilinan J."/>
            <person name="Johnson J."/>
            <person name="Barry K."/>
            <person name="LaButti K."/>
            <person name="Ng V."/>
            <person name="Ahrendt S."/>
            <person name="Min B."/>
            <person name="Choi I.G."/>
            <person name="Park H."/>
            <person name="Plett J.M."/>
            <person name="Magnuson J."/>
            <person name="Spatafora J.W."/>
            <person name="Nagy L.G."/>
            <person name="Henrissat B."/>
            <person name="Grigoriev I.V."/>
            <person name="Yang Z.L."/>
            <person name="Xu J."/>
            <person name="Martin F.M."/>
        </authorList>
    </citation>
    <scope>NUCLEOTIDE SEQUENCE</scope>
    <source>
        <strain evidence="1">ATCC 28755</strain>
    </source>
</reference>
<evidence type="ECO:0000313" key="2">
    <source>
        <dbReference type="Proteomes" id="UP000790377"/>
    </source>
</evidence>
<proteinExistence type="predicted"/>
<name>A0ACB7ZYJ0_9AGAM</name>
<evidence type="ECO:0000313" key="1">
    <source>
        <dbReference type="EMBL" id="KAH7905843.1"/>
    </source>
</evidence>
<sequence>MVQIPFSNSHFNLDASGLAGLFGGEEAISAMATLHVYEGRRWLGWYNSPGAYQIAQRYGRLATSRFWDGLFPGVATDPGTLFGVDGLKGPMYKCPESGTTIAQTGHIGALFAKACQQTQGLQITGRITTPAEVTVADLTHTPAFEMHPKGIRSYSGLLATIPIVSSAAAAGACAYFGDWISFAMISLGIITHGLACSVIGAGKFTFTHPRPSEGAPSGNGVLLSDRGVIVLKGEEAAVNAITRGQFSLRFASEPEYKNIRSCVVLLTAQFIAQLLLIPQGTLFGQTMFVGSLAISWAYNGYLSSVDKEEMQMKILMQNVLQNPPKDKYLLGTRTSMAVFVALALDNADPATVLREIIPNDTKVWRQWREVVAQRIATKEKLLRLDLSDFGLCEFNDKESKLLETLCADTRSAYEGFLQYRM</sequence>
<dbReference type="Proteomes" id="UP000790377">
    <property type="component" value="Unassembled WGS sequence"/>
</dbReference>
<protein>
    <submittedName>
        <fullName evidence="1">Uncharacterized protein</fullName>
    </submittedName>
</protein>
<keyword evidence="2" id="KW-1185">Reference proteome</keyword>
<comment type="caution">
    <text evidence="1">The sequence shown here is derived from an EMBL/GenBank/DDBJ whole genome shotgun (WGS) entry which is preliminary data.</text>
</comment>
<gene>
    <name evidence="1" type="ORF">BJ138DRAFT_1094774</name>
</gene>
<dbReference type="EMBL" id="MU268114">
    <property type="protein sequence ID" value="KAH7905843.1"/>
    <property type="molecule type" value="Genomic_DNA"/>
</dbReference>
<organism evidence="1 2">
    <name type="scientific">Hygrophoropsis aurantiaca</name>
    <dbReference type="NCBI Taxonomy" id="72124"/>
    <lineage>
        <taxon>Eukaryota</taxon>
        <taxon>Fungi</taxon>
        <taxon>Dikarya</taxon>
        <taxon>Basidiomycota</taxon>
        <taxon>Agaricomycotina</taxon>
        <taxon>Agaricomycetes</taxon>
        <taxon>Agaricomycetidae</taxon>
        <taxon>Boletales</taxon>
        <taxon>Coniophorineae</taxon>
        <taxon>Hygrophoropsidaceae</taxon>
        <taxon>Hygrophoropsis</taxon>
    </lineage>
</organism>